<dbReference type="GO" id="GO:0009245">
    <property type="term" value="P:lipid A biosynthetic process"/>
    <property type="evidence" value="ECO:0007669"/>
    <property type="project" value="UniProtKB-KW"/>
</dbReference>
<dbReference type="Proteomes" id="UP000239550">
    <property type="component" value="Unassembled WGS sequence"/>
</dbReference>
<accession>A0A2S8Q8B2</accession>
<protein>
    <submittedName>
        <fullName evidence="6">UDP-3-O-(3-hydroxymyristoyl)glucosamine N-acyltransferase</fullName>
    </submittedName>
</protein>
<gene>
    <name evidence="6" type="ORF">C6H66_02460</name>
</gene>
<name>A0A2S8Q8B2_9GAMM</name>
<organism evidence="6 7">
    <name type="scientific">Photorhabdus hindustanensis</name>
    <dbReference type="NCBI Taxonomy" id="2918802"/>
    <lineage>
        <taxon>Bacteria</taxon>
        <taxon>Pseudomonadati</taxon>
        <taxon>Pseudomonadota</taxon>
        <taxon>Gammaproteobacteria</taxon>
        <taxon>Enterobacterales</taxon>
        <taxon>Morganellaceae</taxon>
        <taxon>Photorhabdus</taxon>
    </lineage>
</organism>
<dbReference type="PANTHER" id="PTHR43378">
    <property type="entry name" value="UDP-3-O-ACYLGLUCOSAMINE N-ACYLTRANSFERASE"/>
    <property type="match status" value="1"/>
</dbReference>
<keyword evidence="1" id="KW-0444">Lipid biosynthesis</keyword>
<dbReference type="Gene3D" id="2.160.10.10">
    <property type="entry name" value="Hexapeptide repeat proteins"/>
    <property type="match status" value="1"/>
</dbReference>
<dbReference type="CDD" id="cd03352">
    <property type="entry name" value="LbH_LpxD"/>
    <property type="match status" value="1"/>
</dbReference>
<keyword evidence="5 6" id="KW-0012">Acyltransferase</keyword>
<sequence length="292" mass="31727">MCYQLIKNISTEEICNKLNLPYHGNNTNITNVSPINQIKEGSLSFIKSDIELLNPNVTLVCQKSDIEFFRNENTGLIISKNPRFDFIRILEFLKNSIGFSHFAFKSQISPTVSIGHNVVIEDGCIIHDNVQIEHNVVIHSGTIIGSNSRIRANSSIGGDGFGFERTEEGTPIRFPHLGGVIIGENVEIGSNTCISRGTLSDTIIEDYAKIDNLVHIAHNCHIGRGAFIIACAEISGGVHIGNNAWVGPNASIIQKKNIGNSSLIGIGAVLTKDVPDSTVFAGNPAKKIRDIK</sequence>
<proteinExistence type="predicted"/>
<keyword evidence="2" id="KW-0441">Lipid A biosynthesis</keyword>
<evidence type="ECO:0000256" key="4">
    <source>
        <dbReference type="ARBA" id="ARBA00023098"/>
    </source>
</evidence>
<evidence type="ECO:0000313" key="6">
    <source>
        <dbReference type="EMBL" id="PQQ29158.1"/>
    </source>
</evidence>
<dbReference type="InterPro" id="IPR001451">
    <property type="entry name" value="Hexapep"/>
</dbReference>
<dbReference type="InterPro" id="IPR011004">
    <property type="entry name" value="Trimer_LpxA-like_sf"/>
</dbReference>
<evidence type="ECO:0000256" key="1">
    <source>
        <dbReference type="ARBA" id="ARBA00022516"/>
    </source>
</evidence>
<evidence type="ECO:0000256" key="2">
    <source>
        <dbReference type="ARBA" id="ARBA00022556"/>
    </source>
</evidence>
<reference evidence="6 7" key="1">
    <citation type="submission" date="2018-02" db="EMBL/GenBank/DDBJ databases">
        <title>Five New Genomes of Indian Photorhabdus Isolates TSA.</title>
        <authorList>
            <person name="Dubay B."/>
            <person name="Somvanshi V.S."/>
        </authorList>
    </citation>
    <scope>NUCLEOTIDE SEQUENCE [LARGE SCALE GENOMIC DNA]</scope>
    <source>
        <strain evidence="6 7">H1</strain>
    </source>
</reference>
<dbReference type="InterPro" id="IPR007691">
    <property type="entry name" value="LpxD"/>
</dbReference>
<dbReference type="EMBL" id="PUWT01000005">
    <property type="protein sequence ID" value="PQQ29158.1"/>
    <property type="molecule type" value="Genomic_DNA"/>
</dbReference>
<evidence type="ECO:0000256" key="3">
    <source>
        <dbReference type="ARBA" id="ARBA00022679"/>
    </source>
</evidence>
<keyword evidence="7" id="KW-1185">Reference proteome</keyword>
<dbReference type="Gene3D" id="3.40.1390.10">
    <property type="entry name" value="MurE/MurF, N-terminal domain"/>
    <property type="match status" value="1"/>
</dbReference>
<comment type="caution">
    <text evidence="6">The sequence shown here is derived from an EMBL/GenBank/DDBJ whole genome shotgun (WGS) entry which is preliminary data.</text>
</comment>
<dbReference type="AlphaFoldDB" id="A0A2S8Q8B2"/>
<keyword evidence="3 6" id="KW-0808">Transferase</keyword>
<dbReference type="GO" id="GO:0016410">
    <property type="term" value="F:N-acyltransferase activity"/>
    <property type="evidence" value="ECO:0007669"/>
    <property type="project" value="InterPro"/>
</dbReference>
<dbReference type="PANTHER" id="PTHR43378:SF2">
    <property type="entry name" value="UDP-3-O-ACYLGLUCOSAMINE N-ACYLTRANSFERASE 1, MITOCHONDRIAL-RELATED"/>
    <property type="match status" value="1"/>
</dbReference>
<dbReference type="RefSeq" id="WP_105394715.1">
    <property type="nucleotide sequence ID" value="NZ_CAWNTA010000116.1"/>
</dbReference>
<keyword evidence="4" id="KW-0443">Lipid metabolism</keyword>
<dbReference type="GO" id="GO:0016020">
    <property type="term" value="C:membrane"/>
    <property type="evidence" value="ECO:0007669"/>
    <property type="project" value="GOC"/>
</dbReference>
<evidence type="ECO:0000256" key="5">
    <source>
        <dbReference type="ARBA" id="ARBA00023315"/>
    </source>
</evidence>
<dbReference type="SUPFAM" id="SSF51161">
    <property type="entry name" value="Trimeric LpxA-like enzymes"/>
    <property type="match status" value="1"/>
</dbReference>
<dbReference type="Pfam" id="PF00132">
    <property type="entry name" value="Hexapep"/>
    <property type="match status" value="2"/>
</dbReference>
<evidence type="ECO:0000313" key="7">
    <source>
        <dbReference type="Proteomes" id="UP000239550"/>
    </source>
</evidence>